<dbReference type="InterPro" id="IPR003787">
    <property type="entry name" value="Sulphur_relay_DsrE/F-like"/>
</dbReference>
<keyword evidence="2" id="KW-1185">Reference proteome</keyword>
<evidence type="ECO:0000313" key="2">
    <source>
        <dbReference type="Proteomes" id="UP000009226"/>
    </source>
</evidence>
<dbReference type="SUPFAM" id="SSF75169">
    <property type="entry name" value="DsrEFH-like"/>
    <property type="match status" value="1"/>
</dbReference>
<dbReference type="KEGG" id="dca:Desca_2155"/>
<name>F6BA25_DESCC</name>
<dbReference type="InterPro" id="IPR027396">
    <property type="entry name" value="DsrEFH-like"/>
</dbReference>
<evidence type="ECO:0000313" key="1">
    <source>
        <dbReference type="EMBL" id="AEF94994.1"/>
    </source>
</evidence>
<protein>
    <submittedName>
        <fullName evidence="1">DsrE family protein</fullName>
    </submittedName>
</protein>
<sequence length="118" mass="13200">MAKFLFVLSRGLEDPTRATRTFQLAKVAKSKGHEVNIFLVDDAAYYAIPGMADTIKAPTGDEMKPYIDFLIEQEVPFYVCTPCARTRLLDPENLIKGAQFSTADKLIEMAAESQVFTF</sequence>
<organism evidence="1 2">
    <name type="scientific">Desulfotomaculum nigrificans (strain DSM 14880 / VKM B-2319 / CO-1-SRB)</name>
    <name type="common">Desulfotomaculum carboxydivorans</name>
    <dbReference type="NCBI Taxonomy" id="868595"/>
    <lineage>
        <taxon>Bacteria</taxon>
        <taxon>Bacillati</taxon>
        <taxon>Bacillota</taxon>
        <taxon>Clostridia</taxon>
        <taxon>Eubacteriales</taxon>
        <taxon>Desulfotomaculaceae</taxon>
        <taxon>Desulfotomaculum</taxon>
    </lineage>
</organism>
<gene>
    <name evidence="1" type="ordered locus">Desca_2155</name>
</gene>
<accession>F6BA25</accession>
<dbReference type="RefSeq" id="WP_013810575.1">
    <property type="nucleotide sequence ID" value="NC_015565.1"/>
</dbReference>
<dbReference type="AlphaFoldDB" id="F6BA25"/>
<dbReference type="EMBL" id="CP002736">
    <property type="protein sequence ID" value="AEF94994.1"/>
    <property type="molecule type" value="Genomic_DNA"/>
</dbReference>
<proteinExistence type="predicted"/>
<dbReference type="eggNOG" id="COG2044">
    <property type="taxonomic scope" value="Bacteria"/>
</dbReference>
<reference evidence="1" key="1">
    <citation type="submission" date="2011-05" db="EMBL/GenBank/DDBJ databases">
        <title>Complete sequence of Desulfotomaculum carboxydivorans CO-1-SRB.</title>
        <authorList>
            <consortium name="US DOE Joint Genome Institute"/>
            <person name="Lucas S."/>
            <person name="Han J."/>
            <person name="Lapidus A."/>
            <person name="Cheng J.-F."/>
            <person name="Goodwin L."/>
            <person name="Pitluck S."/>
            <person name="Peters L."/>
            <person name="Mikhailova N."/>
            <person name="Lu M."/>
            <person name="Han C."/>
            <person name="Tapia R."/>
            <person name="Land M."/>
            <person name="Hauser L."/>
            <person name="Kyrpides N."/>
            <person name="Ivanova N."/>
            <person name="Pagani I."/>
            <person name="Stams A."/>
            <person name="Plugge C."/>
            <person name="Muyzer G."/>
            <person name="Kuever J."/>
            <person name="Parshina S."/>
            <person name="Ivanova A."/>
            <person name="Nazina T."/>
            <person name="Woyke T."/>
        </authorList>
    </citation>
    <scope>NUCLEOTIDE SEQUENCE [LARGE SCALE GENOMIC DNA]</scope>
    <source>
        <strain evidence="1">CO-1-SRB</strain>
    </source>
</reference>
<dbReference type="Pfam" id="PF02635">
    <property type="entry name" value="DsrE"/>
    <property type="match status" value="1"/>
</dbReference>
<dbReference type="HOGENOM" id="CLU_139144_3_1_9"/>
<dbReference type="STRING" id="868595.Desca_2155"/>
<dbReference type="Gene3D" id="3.40.1260.10">
    <property type="entry name" value="DsrEFH-like"/>
    <property type="match status" value="1"/>
</dbReference>
<dbReference type="Proteomes" id="UP000009226">
    <property type="component" value="Chromosome"/>
</dbReference>